<name>A0ACB9EJD2_ARCLA</name>
<reference evidence="2" key="1">
    <citation type="journal article" date="2022" name="Mol. Ecol. Resour.">
        <title>The genomes of chicory, endive, great burdock and yacon provide insights into Asteraceae palaeo-polyploidization history and plant inulin production.</title>
        <authorList>
            <person name="Fan W."/>
            <person name="Wang S."/>
            <person name="Wang H."/>
            <person name="Wang A."/>
            <person name="Jiang F."/>
            <person name="Liu H."/>
            <person name="Zhao H."/>
            <person name="Xu D."/>
            <person name="Zhang Y."/>
        </authorList>
    </citation>
    <scope>NUCLEOTIDE SEQUENCE [LARGE SCALE GENOMIC DNA]</scope>
    <source>
        <strain evidence="2">cv. Niubang</strain>
    </source>
</reference>
<comment type="caution">
    <text evidence="1">The sequence shown here is derived from an EMBL/GenBank/DDBJ whole genome shotgun (WGS) entry which is preliminary data.</text>
</comment>
<reference evidence="1 2" key="2">
    <citation type="journal article" date="2022" name="Mol. Ecol. Resour.">
        <title>The genomes of chicory, endive, great burdock and yacon provide insights into Asteraceae paleo-polyploidization history and plant inulin production.</title>
        <authorList>
            <person name="Fan W."/>
            <person name="Wang S."/>
            <person name="Wang H."/>
            <person name="Wang A."/>
            <person name="Jiang F."/>
            <person name="Liu H."/>
            <person name="Zhao H."/>
            <person name="Xu D."/>
            <person name="Zhang Y."/>
        </authorList>
    </citation>
    <scope>NUCLEOTIDE SEQUENCE [LARGE SCALE GENOMIC DNA]</scope>
    <source>
        <strain evidence="2">cv. Niubang</strain>
    </source>
</reference>
<keyword evidence="2" id="KW-1185">Reference proteome</keyword>
<evidence type="ECO:0000313" key="1">
    <source>
        <dbReference type="EMBL" id="KAI3758806.1"/>
    </source>
</evidence>
<sequence length="128" mass="14230">MKNPWTVLVQVVEPGNMQTSKVGSNFRRLLLTDSQKTPYDLCPTDTEGQILEKLIDPPTTIFGLRLKIGGRITAQPQDRSYTQTGCADCLKPLEADLTWIVQCPASKKECEVQLIKVVAIIEKEVGDN</sequence>
<proteinExistence type="predicted"/>
<evidence type="ECO:0000313" key="2">
    <source>
        <dbReference type="Proteomes" id="UP001055879"/>
    </source>
</evidence>
<accession>A0ACB9EJD2</accession>
<dbReference type="EMBL" id="CM042048">
    <property type="protein sequence ID" value="KAI3758806.1"/>
    <property type="molecule type" value="Genomic_DNA"/>
</dbReference>
<gene>
    <name evidence="1" type="ORF">L6452_06378</name>
</gene>
<protein>
    <submittedName>
        <fullName evidence="1">Uncharacterized protein</fullName>
    </submittedName>
</protein>
<organism evidence="1 2">
    <name type="scientific">Arctium lappa</name>
    <name type="common">Greater burdock</name>
    <name type="synonym">Lappa major</name>
    <dbReference type="NCBI Taxonomy" id="4217"/>
    <lineage>
        <taxon>Eukaryota</taxon>
        <taxon>Viridiplantae</taxon>
        <taxon>Streptophyta</taxon>
        <taxon>Embryophyta</taxon>
        <taxon>Tracheophyta</taxon>
        <taxon>Spermatophyta</taxon>
        <taxon>Magnoliopsida</taxon>
        <taxon>eudicotyledons</taxon>
        <taxon>Gunneridae</taxon>
        <taxon>Pentapetalae</taxon>
        <taxon>asterids</taxon>
        <taxon>campanulids</taxon>
        <taxon>Asterales</taxon>
        <taxon>Asteraceae</taxon>
        <taxon>Carduoideae</taxon>
        <taxon>Cardueae</taxon>
        <taxon>Arctiinae</taxon>
        <taxon>Arctium</taxon>
    </lineage>
</organism>
<dbReference type="Proteomes" id="UP001055879">
    <property type="component" value="Linkage Group LG02"/>
</dbReference>